<evidence type="ECO:0000313" key="5">
    <source>
        <dbReference type="EMBL" id="MFC3460096.1"/>
    </source>
</evidence>
<dbReference type="SUPFAM" id="SSF56935">
    <property type="entry name" value="Porins"/>
    <property type="match status" value="1"/>
</dbReference>
<evidence type="ECO:0000256" key="2">
    <source>
        <dbReference type="ARBA" id="ARBA00023136"/>
    </source>
</evidence>
<dbReference type="InterPro" id="IPR036942">
    <property type="entry name" value="Beta-barrel_TonB_sf"/>
</dbReference>
<dbReference type="EMBL" id="JBHRVV010000001">
    <property type="protein sequence ID" value="MFC3460096.1"/>
    <property type="molecule type" value="Genomic_DNA"/>
</dbReference>
<evidence type="ECO:0000256" key="3">
    <source>
        <dbReference type="ARBA" id="ARBA00023237"/>
    </source>
</evidence>
<sequence length="524" mass="57384">MIITTAKRSRLPRPQYPALLPLAAALLVALPAHAEWKVSPSFTLSESYTDNVNLRNDETKRSSWVTEAVPGIDVQANSARVDFTAKARLYYYDYSEENVAGLRSSEKQYDANGRVNVVDQLFYVDASAGASARSISAFGPVVEDINGNRYTSDNNTDVKTWRISPYLTHRFGSFAAGTLRYSHDSVNTDSRSVYGDSTADGIALDLVGGPGFRNIGWNLHVARQDIDNEGYGDTSSQNAMLGVNYRLGPTLSLTATGGYDKYDYQALGGRTSGVSWSTGFAWAPSARTSLQMSVGRHFLGNTGSLMALHRSRHSVWKAGYSDTVTTSRSQFTLPAAIDTASMLDSLFSTSIPDPALRRQAVEAYIRAAGLPPTLADSINYLTNRYMRQKLLQGSVAFNWRHSNAVFSTYASERTALSSAESDSELLGSQLSSLNDNVRQYGLNGSYSYRLSARSNALASLSVTRARSLSTDLESKQNSLRLGLTHRFGRSVRGSLELRRTDGNSEVRRRDYTENAVSASLTVQL</sequence>
<keyword evidence="6" id="KW-1185">Reference proteome</keyword>
<feature type="chain" id="PRO_5047067019" evidence="4">
    <location>
        <begin position="35"/>
        <end position="524"/>
    </location>
</feature>
<evidence type="ECO:0000256" key="1">
    <source>
        <dbReference type="ARBA" id="ARBA00004442"/>
    </source>
</evidence>
<keyword evidence="2" id="KW-0472">Membrane</keyword>
<gene>
    <name evidence="5" type="ORF">ACFOPH_17835</name>
</gene>
<dbReference type="RefSeq" id="WP_312549662.1">
    <property type="nucleotide sequence ID" value="NZ_JBHRVV010000001.1"/>
</dbReference>
<keyword evidence="3" id="KW-0998">Cell outer membrane</keyword>
<evidence type="ECO:0000256" key="4">
    <source>
        <dbReference type="SAM" id="SignalP"/>
    </source>
</evidence>
<name>A0ABV7PRD3_9BURK</name>
<dbReference type="Proteomes" id="UP001595665">
    <property type="component" value="Unassembled WGS sequence"/>
</dbReference>
<comment type="caution">
    <text evidence="5">The sequence shown here is derived from an EMBL/GenBank/DDBJ whole genome shotgun (WGS) entry which is preliminary data.</text>
</comment>
<dbReference type="InterPro" id="IPR017467">
    <property type="entry name" value="CHP03016_PEP-CTERM"/>
</dbReference>
<proteinExistence type="predicted"/>
<feature type="signal peptide" evidence="4">
    <location>
        <begin position="1"/>
        <end position="34"/>
    </location>
</feature>
<reference evidence="6" key="1">
    <citation type="journal article" date="2019" name="Int. J. Syst. Evol. Microbiol.">
        <title>The Global Catalogue of Microorganisms (GCM) 10K type strain sequencing project: providing services to taxonomists for standard genome sequencing and annotation.</title>
        <authorList>
            <consortium name="The Broad Institute Genomics Platform"/>
            <consortium name="The Broad Institute Genome Sequencing Center for Infectious Disease"/>
            <person name="Wu L."/>
            <person name="Ma J."/>
        </authorList>
    </citation>
    <scope>NUCLEOTIDE SEQUENCE [LARGE SCALE GENOMIC DNA]</scope>
    <source>
        <strain evidence="6">CCM 7480</strain>
    </source>
</reference>
<protein>
    <submittedName>
        <fullName evidence="5">TIGR03016 family PEP-CTERM system-associated outer membrane protein</fullName>
    </submittedName>
</protein>
<dbReference type="NCBIfam" id="TIGR03016">
    <property type="entry name" value="pepcterm_hypo_1"/>
    <property type="match status" value="1"/>
</dbReference>
<organism evidence="5 6">
    <name type="scientific">Massilia haematophila</name>
    <dbReference type="NCBI Taxonomy" id="457923"/>
    <lineage>
        <taxon>Bacteria</taxon>
        <taxon>Pseudomonadati</taxon>
        <taxon>Pseudomonadota</taxon>
        <taxon>Betaproteobacteria</taxon>
        <taxon>Burkholderiales</taxon>
        <taxon>Oxalobacteraceae</taxon>
        <taxon>Telluria group</taxon>
        <taxon>Massilia</taxon>
    </lineage>
</organism>
<accession>A0ABV7PRD3</accession>
<keyword evidence="4" id="KW-0732">Signal</keyword>
<comment type="subcellular location">
    <subcellularLocation>
        <location evidence="1">Cell outer membrane</location>
    </subcellularLocation>
</comment>
<dbReference type="Gene3D" id="2.40.170.20">
    <property type="entry name" value="TonB-dependent receptor, beta-barrel domain"/>
    <property type="match status" value="1"/>
</dbReference>
<evidence type="ECO:0000313" key="6">
    <source>
        <dbReference type="Proteomes" id="UP001595665"/>
    </source>
</evidence>